<accession>A0A183BDA1</accession>
<reference evidence="5 6" key="2">
    <citation type="submission" date="2018-11" db="EMBL/GenBank/DDBJ databases">
        <authorList>
            <consortium name="Pathogen Informatics"/>
        </authorList>
    </citation>
    <scope>NUCLEOTIDE SEQUENCE [LARGE SCALE GENOMIC DNA]</scope>
    <source>
        <strain evidence="5 6">Egypt</strain>
    </source>
</reference>
<dbReference type="SUPFAM" id="SSF55326">
    <property type="entry name" value="PurM N-terminal domain-like"/>
    <property type="match status" value="1"/>
</dbReference>
<dbReference type="GO" id="GO:0005524">
    <property type="term" value="F:ATP binding"/>
    <property type="evidence" value="ECO:0007669"/>
    <property type="project" value="UniProtKB-KW"/>
</dbReference>
<evidence type="ECO:0000313" key="6">
    <source>
        <dbReference type="Proteomes" id="UP000272942"/>
    </source>
</evidence>
<organism evidence="7">
    <name type="scientific">Echinostoma caproni</name>
    <dbReference type="NCBI Taxonomy" id="27848"/>
    <lineage>
        <taxon>Eukaryota</taxon>
        <taxon>Metazoa</taxon>
        <taxon>Spiralia</taxon>
        <taxon>Lophotrochozoa</taxon>
        <taxon>Platyhelminthes</taxon>
        <taxon>Trematoda</taxon>
        <taxon>Digenea</taxon>
        <taxon>Plagiorchiida</taxon>
        <taxon>Echinostomata</taxon>
        <taxon>Echinostomatoidea</taxon>
        <taxon>Echinostomatidae</taxon>
        <taxon>Echinostoma</taxon>
    </lineage>
</organism>
<dbReference type="InterPro" id="IPR036921">
    <property type="entry name" value="PurM-like_N_sf"/>
</dbReference>
<dbReference type="PANTHER" id="PTHR10256:SF0">
    <property type="entry name" value="INACTIVE SELENIDE, WATER DIKINASE-LIKE PROTEIN-RELATED"/>
    <property type="match status" value="1"/>
</dbReference>
<evidence type="ECO:0000256" key="2">
    <source>
        <dbReference type="ARBA" id="ARBA00022840"/>
    </source>
</evidence>
<dbReference type="EMBL" id="UZAN01067863">
    <property type="protein sequence ID" value="VDP94474.1"/>
    <property type="molecule type" value="Genomic_DNA"/>
</dbReference>
<dbReference type="OrthoDB" id="409395at2759"/>
<dbReference type="InterPro" id="IPR004536">
    <property type="entry name" value="SPS/SelD"/>
</dbReference>
<keyword evidence="2" id="KW-0067">ATP-binding</keyword>
<dbReference type="WBParaSite" id="ECPE_0001723001-mRNA-1">
    <property type="protein sequence ID" value="ECPE_0001723001-mRNA-1"/>
    <property type="gene ID" value="ECPE_0001723001"/>
</dbReference>
<proteinExistence type="predicted"/>
<dbReference type="Pfam" id="PF00586">
    <property type="entry name" value="AIRS"/>
    <property type="match status" value="1"/>
</dbReference>
<keyword evidence="1" id="KW-0547">Nucleotide-binding</keyword>
<reference evidence="7" key="1">
    <citation type="submission" date="2016-06" db="UniProtKB">
        <authorList>
            <consortium name="WormBaseParasite"/>
        </authorList>
    </citation>
    <scope>IDENTIFICATION</scope>
</reference>
<dbReference type="Proteomes" id="UP000272942">
    <property type="component" value="Unassembled WGS sequence"/>
</dbReference>
<feature type="domain" description="PurM-like N-terminal" evidence="4">
    <location>
        <begin position="32"/>
        <end position="138"/>
    </location>
</feature>
<dbReference type="InterPro" id="IPR016188">
    <property type="entry name" value="PurM-like_N"/>
</dbReference>
<dbReference type="GO" id="GO:0016260">
    <property type="term" value="P:selenocysteine biosynthetic process"/>
    <property type="evidence" value="ECO:0007669"/>
    <property type="project" value="TreeGrafter"/>
</dbReference>
<dbReference type="AlphaFoldDB" id="A0A183BDA1"/>
<evidence type="ECO:0000259" key="4">
    <source>
        <dbReference type="Pfam" id="PF00586"/>
    </source>
</evidence>
<dbReference type="PANTHER" id="PTHR10256">
    <property type="entry name" value="SELENIDE, WATER DIKINASE"/>
    <property type="match status" value="1"/>
</dbReference>
<evidence type="ECO:0000313" key="7">
    <source>
        <dbReference type="WBParaSite" id="ECPE_0001723001-mRNA-1"/>
    </source>
</evidence>
<dbReference type="GO" id="GO:0005737">
    <property type="term" value="C:cytoplasm"/>
    <property type="evidence" value="ECO:0007669"/>
    <property type="project" value="TreeGrafter"/>
</dbReference>
<gene>
    <name evidence="5" type="ORF">ECPE_LOCUS17186</name>
</gene>
<protein>
    <submittedName>
        <fullName evidence="7">AIRS domain-containing protein</fullName>
    </submittedName>
</protein>
<sequence length="198" mass="21807">MSNSFARTLSSSFTPTGLNSSPTPTPSALELDCCVVPVRNNFKLIQTTDFFYPLIDDPYTMGWITCCNVLSDLYAMGVVNCDNMLLLLGVAQGMTATEREVCVKLLMEGFRDCAAEANTCIRGGQTVLSPWLMIGGVATSVCSDSEYIIKCSTSIDYVGWGMCRACHPIGCRGERCFPRRVVDRKRSWAVKVRAEIRV</sequence>
<name>A0A183BDA1_9TREM</name>
<dbReference type="Gene3D" id="3.30.1330.10">
    <property type="entry name" value="PurM-like, N-terminal domain"/>
    <property type="match status" value="1"/>
</dbReference>
<evidence type="ECO:0000313" key="5">
    <source>
        <dbReference type="EMBL" id="VDP94474.1"/>
    </source>
</evidence>
<dbReference type="GO" id="GO:0004756">
    <property type="term" value="F:selenide, water dikinase activity"/>
    <property type="evidence" value="ECO:0007669"/>
    <property type="project" value="TreeGrafter"/>
</dbReference>
<feature type="region of interest" description="Disordered" evidence="3">
    <location>
        <begin position="1"/>
        <end position="22"/>
    </location>
</feature>
<evidence type="ECO:0000256" key="1">
    <source>
        <dbReference type="ARBA" id="ARBA00022741"/>
    </source>
</evidence>
<evidence type="ECO:0000256" key="3">
    <source>
        <dbReference type="SAM" id="MobiDB-lite"/>
    </source>
</evidence>
<keyword evidence="6" id="KW-1185">Reference proteome</keyword>